<evidence type="ECO:0000313" key="3">
    <source>
        <dbReference type="EMBL" id="MBK1877338.1"/>
    </source>
</evidence>
<dbReference type="InterPro" id="IPR012042">
    <property type="entry name" value="NeuTTM/CthTTM-like"/>
</dbReference>
<evidence type="ECO:0000313" key="4">
    <source>
        <dbReference type="Proteomes" id="UP000617628"/>
    </source>
</evidence>
<organism evidence="3 4">
    <name type="scientific">Pelagicoccus mobilis</name>
    <dbReference type="NCBI Taxonomy" id="415221"/>
    <lineage>
        <taxon>Bacteria</taxon>
        <taxon>Pseudomonadati</taxon>
        <taxon>Verrucomicrobiota</taxon>
        <taxon>Opitutia</taxon>
        <taxon>Puniceicoccales</taxon>
        <taxon>Pelagicoccaceae</taxon>
        <taxon>Pelagicoccus</taxon>
    </lineage>
</organism>
<dbReference type="Gene3D" id="2.40.320.10">
    <property type="entry name" value="Hypothetical Protein Pfu-838710-001"/>
    <property type="match status" value="1"/>
</dbReference>
<gene>
    <name evidence="3" type="ORF">JIN87_10695</name>
</gene>
<dbReference type="PIRSF" id="PIRSF016487">
    <property type="entry name" value="CYTH_UCP016487"/>
    <property type="match status" value="1"/>
</dbReference>
<evidence type="ECO:0000256" key="1">
    <source>
        <dbReference type="PIRSR" id="PIRSR016487-1"/>
    </source>
</evidence>
<dbReference type="EMBL" id="JAENIL010000017">
    <property type="protein sequence ID" value="MBK1877338.1"/>
    <property type="molecule type" value="Genomic_DNA"/>
</dbReference>
<dbReference type="RefSeq" id="WP_200355553.1">
    <property type="nucleotide sequence ID" value="NZ_JAENIL010000017.1"/>
</dbReference>
<evidence type="ECO:0000259" key="2">
    <source>
        <dbReference type="PROSITE" id="PS51707"/>
    </source>
</evidence>
<comment type="caution">
    <text evidence="3">The sequence shown here is derived from an EMBL/GenBank/DDBJ whole genome shotgun (WGS) entry which is preliminary data.</text>
</comment>
<dbReference type="PANTHER" id="PTHR40114:SF1">
    <property type="entry name" value="SLR0698 PROTEIN"/>
    <property type="match status" value="1"/>
</dbReference>
<dbReference type="SMART" id="SM01118">
    <property type="entry name" value="CYTH"/>
    <property type="match status" value="1"/>
</dbReference>
<protein>
    <submittedName>
        <fullName evidence="3">CYTH domain-containing protein</fullName>
    </submittedName>
</protein>
<reference evidence="3" key="1">
    <citation type="submission" date="2021-01" db="EMBL/GenBank/DDBJ databases">
        <title>Modified the classification status of verrucomicrobia.</title>
        <authorList>
            <person name="Feng X."/>
        </authorList>
    </citation>
    <scope>NUCLEOTIDE SEQUENCE</scope>
    <source>
        <strain evidence="3">KCTC 13126</strain>
    </source>
</reference>
<dbReference type="InterPro" id="IPR023577">
    <property type="entry name" value="CYTH_domain"/>
</dbReference>
<proteinExistence type="predicted"/>
<dbReference type="PANTHER" id="PTHR40114">
    <property type="entry name" value="SLR0698 PROTEIN"/>
    <property type="match status" value="1"/>
</dbReference>
<dbReference type="PROSITE" id="PS51707">
    <property type="entry name" value="CYTH"/>
    <property type="match status" value="1"/>
</dbReference>
<dbReference type="Proteomes" id="UP000617628">
    <property type="component" value="Unassembled WGS sequence"/>
</dbReference>
<feature type="active site" description="Proton acceptor" evidence="1">
    <location>
        <position position="32"/>
    </location>
</feature>
<dbReference type="Pfam" id="PF01928">
    <property type="entry name" value="CYTH"/>
    <property type="match status" value="1"/>
</dbReference>
<accession>A0A934S1F0</accession>
<sequence>MSTTYEIERKFLVTKLPEELGATSSKHLRQGYITTGETEVRLRHNGAQATLTCKKGNGLKRQEQEIKITDEQFESLWPLTEKSRIEKTRYNIPFQDLTIELDVYHGVHEPLLVAEVEFEDEPQSQAFAPPDYFGPEVTNDFRYKNQSLATKGLPPTS</sequence>
<dbReference type="CDD" id="cd07761">
    <property type="entry name" value="CYTH-like_CthTTM-like"/>
    <property type="match status" value="1"/>
</dbReference>
<dbReference type="AlphaFoldDB" id="A0A934S1F0"/>
<feature type="domain" description="CYTH" evidence="2">
    <location>
        <begin position="4"/>
        <end position="150"/>
    </location>
</feature>
<name>A0A934S1F0_9BACT</name>
<dbReference type="SUPFAM" id="SSF55154">
    <property type="entry name" value="CYTH-like phosphatases"/>
    <property type="match status" value="1"/>
</dbReference>
<dbReference type="InterPro" id="IPR033469">
    <property type="entry name" value="CYTH-like_dom_sf"/>
</dbReference>
<keyword evidence="4" id="KW-1185">Reference proteome</keyword>